<protein>
    <submittedName>
        <fullName evidence="2">Uncharacterized protein</fullName>
    </submittedName>
</protein>
<evidence type="ECO:0000313" key="4">
    <source>
        <dbReference type="Proteomes" id="UP000602510"/>
    </source>
</evidence>
<dbReference type="Proteomes" id="UP000704712">
    <property type="component" value="Unassembled WGS sequence"/>
</dbReference>
<sequence length="223" mass="25293">MRFCMSQTQDGNLEDIDLDKLTADKIRRRLTELEDDTLELELMVEVRALSSAWFTKYVLQLKPISLERVDVVEAKLRDVEEKLVRTEKLLADLIGKQVVHLSAVSSNVDKLNEDGDIIWNEQKCDHFDQNSERNGIICLVKGWYTLNLTVFLLQQKCNGGVTLRKNNIRLLESQVPKSVGENTSTSLGWCGLLKKNDELSVIATENPLQVGAELMMMRLSEAA</sequence>
<evidence type="ECO:0000313" key="3">
    <source>
        <dbReference type="EMBL" id="KAF4140045.1"/>
    </source>
</evidence>
<comment type="caution">
    <text evidence="2">The sequence shown here is derived from an EMBL/GenBank/DDBJ whole genome shotgun (WGS) entry which is preliminary data.</text>
</comment>
<evidence type="ECO:0000256" key="1">
    <source>
        <dbReference type="SAM" id="Coils"/>
    </source>
</evidence>
<dbReference type="Proteomes" id="UP000602510">
    <property type="component" value="Unassembled WGS sequence"/>
</dbReference>
<dbReference type="EMBL" id="JAACNO010001519">
    <property type="protein sequence ID" value="KAF4140045.1"/>
    <property type="molecule type" value="Genomic_DNA"/>
</dbReference>
<keyword evidence="4" id="KW-1185">Reference proteome</keyword>
<keyword evidence="1" id="KW-0175">Coiled coil</keyword>
<dbReference type="EMBL" id="WSZM01000043">
    <property type="protein sequence ID" value="KAF4045619.1"/>
    <property type="molecule type" value="Genomic_DNA"/>
</dbReference>
<feature type="coiled-coil region" evidence="1">
    <location>
        <begin position="69"/>
        <end position="96"/>
    </location>
</feature>
<gene>
    <name evidence="2" type="ORF">GN244_ATG02070</name>
    <name evidence="3" type="ORF">GN958_ATG10795</name>
</gene>
<reference evidence="2" key="1">
    <citation type="submission" date="2020-04" db="EMBL/GenBank/DDBJ databases">
        <title>Hybrid Assembly of Korean Phytophthora infestans isolates.</title>
        <authorList>
            <person name="Prokchorchik M."/>
            <person name="Lee Y."/>
            <person name="Seo J."/>
            <person name="Cho J.-H."/>
            <person name="Park Y.-E."/>
            <person name="Jang D.-C."/>
            <person name="Im J.-S."/>
            <person name="Choi J.-G."/>
            <person name="Park H.-J."/>
            <person name="Lee G.-B."/>
            <person name="Lee Y.-G."/>
            <person name="Hong S.-Y."/>
            <person name="Cho K."/>
            <person name="Sohn K.H."/>
        </authorList>
    </citation>
    <scope>NUCLEOTIDE SEQUENCE</scope>
    <source>
        <strain evidence="2">KR_1_A1</strain>
        <strain evidence="3">KR_2_A2</strain>
    </source>
</reference>
<organism evidence="2 4">
    <name type="scientific">Phytophthora infestans</name>
    <name type="common">Potato late blight agent</name>
    <name type="synonym">Botrytis infestans</name>
    <dbReference type="NCBI Taxonomy" id="4787"/>
    <lineage>
        <taxon>Eukaryota</taxon>
        <taxon>Sar</taxon>
        <taxon>Stramenopiles</taxon>
        <taxon>Oomycota</taxon>
        <taxon>Peronosporomycetes</taxon>
        <taxon>Peronosporales</taxon>
        <taxon>Peronosporaceae</taxon>
        <taxon>Phytophthora</taxon>
    </lineage>
</organism>
<proteinExistence type="predicted"/>
<evidence type="ECO:0000313" key="2">
    <source>
        <dbReference type="EMBL" id="KAF4045619.1"/>
    </source>
</evidence>
<dbReference type="AlphaFoldDB" id="A0A833W7J0"/>
<name>A0A833W7J0_PHYIN</name>
<accession>A0A833W7J0</accession>